<comment type="caution">
    <text evidence="1">The sequence shown here is derived from an EMBL/GenBank/DDBJ whole genome shotgun (WGS) entry which is preliminary data.</text>
</comment>
<dbReference type="Proteomes" id="UP001501047">
    <property type="component" value="Unassembled WGS sequence"/>
</dbReference>
<gene>
    <name evidence="1" type="ORF">GCM10008908_28270</name>
</gene>
<accession>A0ABN1KTX4</accession>
<protein>
    <recommendedName>
        <fullName evidence="3">Lipoprotein</fullName>
    </recommendedName>
</protein>
<organism evidence="1 2">
    <name type="scientific">Clostridium subterminale</name>
    <dbReference type="NCBI Taxonomy" id="1550"/>
    <lineage>
        <taxon>Bacteria</taxon>
        <taxon>Bacillati</taxon>
        <taxon>Bacillota</taxon>
        <taxon>Clostridia</taxon>
        <taxon>Eubacteriales</taxon>
        <taxon>Clostridiaceae</taxon>
        <taxon>Clostridium</taxon>
    </lineage>
</organism>
<reference evidence="1 2" key="1">
    <citation type="journal article" date="2019" name="Int. J. Syst. Evol. Microbiol.">
        <title>The Global Catalogue of Microorganisms (GCM) 10K type strain sequencing project: providing services to taxonomists for standard genome sequencing and annotation.</title>
        <authorList>
            <consortium name="The Broad Institute Genomics Platform"/>
            <consortium name="The Broad Institute Genome Sequencing Center for Infectious Disease"/>
            <person name="Wu L."/>
            <person name="Ma J."/>
        </authorList>
    </citation>
    <scope>NUCLEOTIDE SEQUENCE [LARGE SCALE GENOMIC DNA]</scope>
    <source>
        <strain evidence="1 2">JCM 1417</strain>
    </source>
</reference>
<keyword evidence="2" id="KW-1185">Reference proteome</keyword>
<name>A0ABN1KTX4_CLOSU</name>
<evidence type="ECO:0000313" key="1">
    <source>
        <dbReference type="EMBL" id="GAA0775882.1"/>
    </source>
</evidence>
<evidence type="ECO:0000313" key="2">
    <source>
        <dbReference type="Proteomes" id="UP001501047"/>
    </source>
</evidence>
<evidence type="ECO:0008006" key="3">
    <source>
        <dbReference type="Google" id="ProtNLM"/>
    </source>
</evidence>
<proteinExistence type="predicted"/>
<dbReference type="RefSeq" id="WP_343827122.1">
    <property type="nucleotide sequence ID" value="NZ_BAAACI010000007.1"/>
</dbReference>
<dbReference type="EMBL" id="BAAACI010000007">
    <property type="protein sequence ID" value="GAA0775882.1"/>
    <property type="molecule type" value="Genomic_DNA"/>
</dbReference>
<sequence length="46" mass="4890">MKTKLTKSIVFLCALALTTCIGISLYSESDPGPIGQVPVSTQIHNL</sequence>